<sequence length="87" mass="9748">MNGQTTRLYFFDGYIIWTSSFVSYSEPPITAKQQDLEVTVYGSGYISVEGDSYPFKTPDIHMHDHSDSEVAVVIPGPCINLRQKLAS</sequence>
<dbReference type="EMBL" id="BARU01026633">
    <property type="protein sequence ID" value="GAH65008.1"/>
    <property type="molecule type" value="Genomic_DNA"/>
</dbReference>
<name>X1J5J1_9ZZZZ</name>
<accession>X1J5J1</accession>
<comment type="caution">
    <text evidence="1">The sequence shown here is derived from an EMBL/GenBank/DDBJ whole genome shotgun (WGS) entry which is preliminary data.</text>
</comment>
<organism evidence="1">
    <name type="scientific">marine sediment metagenome</name>
    <dbReference type="NCBI Taxonomy" id="412755"/>
    <lineage>
        <taxon>unclassified sequences</taxon>
        <taxon>metagenomes</taxon>
        <taxon>ecological metagenomes</taxon>
    </lineage>
</organism>
<reference evidence="1" key="1">
    <citation type="journal article" date="2014" name="Front. Microbiol.">
        <title>High frequency of phylogenetically diverse reductive dehalogenase-homologous genes in deep subseafloor sedimentary metagenomes.</title>
        <authorList>
            <person name="Kawai M."/>
            <person name="Futagami T."/>
            <person name="Toyoda A."/>
            <person name="Takaki Y."/>
            <person name="Nishi S."/>
            <person name="Hori S."/>
            <person name="Arai W."/>
            <person name="Tsubouchi T."/>
            <person name="Morono Y."/>
            <person name="Uchiyama I."/>
            <person name="Ito T."/>
            <person name="Fujiyama A."/>
            <person name="Inagaki F."/>
            <person name="Takami H."/>
        </authorList>
    </citation>
    <scope>NUCLEOTIDE SEQUENCE</scope>
    <source>
        <strain evidence="1">Expedition CK06-06</strain>
    </source>
</reference>
<dbReference type="AlphaFoldDB" id="X1J5J1"/>
<evidence type="ECO:0000313" key="1">
    <source>
        <dbReference type="EMBL" id="GAH65008.1"/>
    </source>
</evidence>
<proteinExistence type="predicted"/>
<gene>
    <name evidence="1" type="ORF">S03H2_42758</name>
</gene>
<protein>
    <submittedName>
        <fullName evidence="1">Uncharacterized protein</fullName>
    </submittedName>
</protein>